<proteinExistence type="predicted"/>
<feature type="compositionally biased region" description="Polar residues" evidence="1">
    <location>
        <begin position="330"/>
        <end position="341"/>
    </location>
</feature>
<sequence length="419" mass="46116">MESGHLMARAIMGTLDTSSGLLIFSCYLTQLNQAISIAIPRVAPKGRDATRQWGLMQCKLRDLSMSNLVLGLWIQFIKQAIPTHMSKSLPACPAATASLKEILNAWGTLGEVPSLLHSTIYATLVRRAIYSLATTLTPHEDMPSDPGELITRPGSLDFISGWVLRKIQGSRQVKIDTKRVVLVQSFVGPWLPNMTNFIFESPELKGHSLVGATPAFVQYMELVEKECQRVMTSVSLFHMGRGAYLKWRSDLQQSKLLWTHWQTICSEAGLWDADIRLVQGLVIDRYLHMRQGEELARRKLHAQGTAARPSDAQVTTANVSSTAIAPPLQTPAQAEASQPTVQGAKKRKRMNGQDVAFLIKKFQETPDPSDAQPVLYLGSSQGKSSGVRRTLQARPWAPGARELARAWRPGLAASSSASP</sequence>
<gene>
    <name evidence="2" type="ORF">CYMTET_17452</name>
</gene>
<dbReference type="EMBL" id="LGRX02007766">
    <property type="protein sequence ID" value="KAK3274362.1"/>
    <property type="molecule type" value="Genomic_DNA"/>
</dbReference>
<keyword evidence="3" id="KW-1185">Reference proteome</keyword>
<dbReference type="Proteomes" id="UP001190700">
    <property type="component" value="Unassembled WGS sequence"/>
</dbReference>
<accession>A0AAE0GAD8</accession>
<dbReference type="AlphaFoldDB" id="A0AAE0GAD8"/>
<feature type="region of interest" description="Disordered" evidence="1">
    <location>
        <begin position="326"/>
        <end position="349"/>
    </location>
</feature>
<protein>
    <submittedName>
        <fullName evidence="2">Uncharacterized protein</fullName>
    </submittedName>
</protein>
<name>A0AAE0GAD8_9CHLO</name>
<evidence type="ECO:0000256" key="1">
    <source>
        <dbReference type="SAM" id="MobiDB-lite"/>
    </source>
</evidence>
<evidence type="ECO:0000313" key="2">
    <source>
        <dbReference type="EMBL" id="KAK3274362.1"/>
    </source>
</evidence>
<evidence type="ECO:0000313" key="3">
    <source>
        <dbReference type="Proteomes" id="UP001190700"/>
    </source>
</evidence>
<reference evidence="2 3" key="1">
    <citation type="journal article" date="2015" name="Genome Biol. Evol.">
        <title>Comparative Genomics of a Bacterivorous Green Alga Reveals Evolutionary Causalities and Consequences of Phago-Mixotrophic Mode of Nutrition.</title>
        <authorList>
            <person name="Burns J.A."/>
            <person name="Paasch A."/>
            <person name="Narechania A."/>
            <person name="Kim E."/>
        </authorList>
    </citation>
    <scope>NUCLEOTIDE SEQUENCE [LARGE SCALE GENOMIC DNA]</scope>
    <source>
        <strain evidence="2 3">PLY_AMNH</strain>
    </source>
</reference>
<organism evidence="2 3">
    <name type="scientific">Cymbomonas tetramitiformis</name>
    <dbReference type="NCBI Taxonomy" id="36881"/>
    <lineage>
        <taxon>Eukaryota</taxon>
        <taxon>Viridiplantae</taxon>
        <taxon>Chlorophyta</taxon>
        <taxon>Pyramimonadophyceae</taxon>
        <taxon>Pyramimonadales</taxon>
        <taxon>Pyramimonadaceae</taxon>
        <taxon>Cymbomonas</taxon>
    </lineage>
</organism>
<comment type="caution">
    <text evidence="2">The sequence shown here is derived from an EMBL/GenBank/DDBJ whole genome shotgun (WGS) entry which is preliminary data.</text>
</comment>
<feature type="region of interest" description="Disordered" evidence="1">
    <location>
        <begin position="367"/>
        <end position="398"/>
    </location>
</feature>